<evidence type="ECO:0000313" key="2">
    <source>
        <dbReference type="EMBL" id="EPS35612.1"/>
    </source>
</evidence>
<dbReference type="Proteomes" id="UP000015100">
    <property type="component" value="Unassembled WGS sequence"/>
</dbReference>
<evidence type="ECO:0000256" key="1">
    <source>
        <dbReference type="SAM" id="MobiDB-lite"/>
    </source>
</evidence>
<feature type="compositionally biased region" description="Pro residues" evidence="1">
    <location>
        <begin position="182"/>
        <end position="198"/>
    </location>
</feature>
<gene>
    <name evidence="2" type="ORF">H072_10998</name>
</gene>
<evidence type="ECO:0000313" key="3">
    <source>
        <dbReference type="Proteomes" id="UP000015100"/>
    </source>
</evidence>
<dbReference type="HOGENOM" id="CLU_1283215_0_0_1"/>
<comment type="caution">
    <text evidence="2">The sequence shown here is derived from an EMBL/GenBank/DDBJ whole genome shotgun (WGS) entry which is preliminary data.</text>
</comment>
<reference evidence="2 3" key="1">
    <citation type="journal article" date="2013" name="PLoS Genet.">
        <title>Genomic mechanisms accounting for the adaptation to parasitism in nematode-trapping fungi.</title>
        <authorList>
            <person name="Meerupati T."/>
            <person name="Andersson K.M."/>
            <person name="Friman E."/>
            <person name="Kumar D."/>
            <person name="Tunlid A."/>
            <person name="Ahren D."/>
        </authorList>
    </citation>
    <scope>NUCLEOTIDE SEQUENCE [LARGE SCALE GENOMIC DNA]</scope>
    <source>
        <strain evidence="2 3">CBS 200.50</strain>
    </source>
</reference>
<protein>
    <submittedName>
        <fullName evidence="2">Uncharacterized protein</fullName>
    </submittedName>
</protein>
<accession>S8BK42</accession>
<proteinExistence type="predicted"/>
<dbReference type="AlphaFoldDB" id="S8BK42"/>
<name>S8BK42_DACHA</name>
<reference evidence="3" key="2">
    <citation type="submission" date="2013-04" db="EMBL/GenBank/DDBJ databases">
        <title>Genomic mechanisms accounting for the adaptation to parasitism in nematode-trapping fungi.</title>
        <authorList>
            <person name="Ahren D.G."/>
        </authorList>
    </citation>
    <scope>NUCLEOTIDE SEQUENCE [LARGE SCALE GENOMIC DNA]</scope>
    <source>
        <strain evidence="3">CBS 200.50</strain>
    </source>
</reference>
<feature type="region of interest" description="Disordered" evidence="1">
    <location>
        <begin position="175"/>
        <end position="215"/>
    </location>
</feature>
<sequence>MAIPDKLFFQNVDTEHFLGSLATSYSGMMPLEGNANAEPRENYLWQLEPVPKSYYYHLCLEPLSAYASCENDTVTLAKEPYPWEILQIPTGDMVIRDPRSKSAWGFSSKEPKVVLMPLRRGISGSPLRFRLIKDQIESEEDTPYELPVSIELPLSPFSPGSPLYTPHPRMMSLAAPLISPAPHSPPLRSPPPTCPLPDLPLRDTPSPMEEQPSPI</sequence>
<dbReference type="EMBL" id="AQGS01001094">
    <property type="protein sequence ID" value="EPS35612.1"/>
    <property type="molecule type" value="Genomic_DNA"/>
</dbReference>
<organism evidence="2 3">
    <name type="scientific">Dactylellina haptotyla (strain CBS 200.50)</name>
    <name type="common">Nematode-trapping fungus</name>
    <name type="synonym">Monacrosporium haptotylum</name>
    <dbReference type="NCBI Taxonomy" id="1284197"/>
    <lineage>
        <taxon>Eukaryota</taxon>
        <taxon>Fungi</taxon>
        <taxon>Dikarya</taxon>
        <taxon>Ascomycota</taxon>
        <taxon>Pezizomycotina</taxon>
        <taxon>Orbiliomycetes</taxon>
        <taxon>Orbiliales</taxon>
        <taxon>Orbiliaceae</taxon>
        <taxon>Dactylellina</taxon>
    </lineage>
</organism>
<keyword evidence="3" id="KW-1185">Reference proteome</keyword>